<reference evidence="3" key="2">
    <citation type="submission" date="2020-09" db="EMBL/GenBank/DDBJ databases">
        <authorList>
            <person name="Sun Q."/>
            <person name="Zhou Y."/>
        </authorList>
    </citation>
    <scope>NUCLEOTIDE SEQUENCE</scope>
    <source>
        <strain evidence="3">CGMCC 1.12153</strain>
    </source>
</reference>
<dbReference type="Proteomes" id="UP000660110">
    <property type="component" value="Unassembled WGS sequence"/>
</dbReference>
<feature type="compositionally biased region" description="Basic and acidic residues" evidence="1">
    <location>
        <begin position="49"/>
        <end position="64"/>
    </location>
</feature>
<dbReference type="InterPro" id="IPR046208">
    <property type="entry name" value="DUF6241"/>
</dbReference>
<keyword evidence="2" id="KW-0472">Membrane</keyword>
<evidence type="ECO:0000256" key="1">
    <source>
        <dbReference type="SAM" id="MobiDB-lite"/>
    </source>
</evidence>
<feature type="transmembrane region" description="Helical" evidence="2">
    <location>
        <begin position="6"/>
        <end position="26"/>
    </location>
</feature>
<name>A0A917EVW7_HALAA</name>
<dbReference type="RefSeq" id="WP_188376404.1">
    <property type="nucleotide sequence ID" value="NZ_BMEL01000001.1"/>
</dbReference>
<comment type="caution">
    <text evidence="3">The sequence shown here is derived from an EMBL/GenBank/DDBJ whole genome shotgun (WGS) entry which is preliminary data.</text>
</comment>
<proteinExistence type="predicted"/>
<accession>A0A917EVW7</accession>
<keyword evidence="2" id="KW-1133">Transmembrane helix</keyword>
<keyword evidence="2" id="KW-0812">Transmembrane</keyword>
<reference evidence="3" key="1">
    <citation type="journal article" date="2014" name="Int. J. Syst. Evol. Microbiol.">
        <title>Complete genome sequence of Corynebacterium casei LMG S-19264T (=DSM 44701T), isolated from a smear-ripened cheese.</title>
        <authorList>
            <consortium name="US DOE Joint Genome Institute (JGI-PGF)"/>
            <person name="Walter F."/>
            <person name="Albersmeier A."/>
            <person name="Kalinowski J."/>
            <person name="Ruckert C."/>
        </authorList>
    </citation>
    <scope>NUCLEOTIDE SEQUENCE</scope>
    <source>
        <strain evidence="3">CGMCC 1.12153</strain>
    </source>
</reference>
<sequence>MYKKIFGFLAALISVLIIGFGVLIFVDLMDEDTPASSAGEDKQEENENEEVHEVSELSDKKFEENESEDLNPFGDAAAPSEMRDADFQEYIHKMSHQKVEANDKWGFYKITEERINWLSSALNKAELSHKDIYERILNKWAQGDFSTVDEDHNEMWSLQGGNVGKATGILSESEEEQYINSAD</sequence>
<feature type="region of interest" description="Disordered" evidence="1">
    <location>
        <begin position="34"/>
        <end position="78"/>
    </location>
</feature>
<evidence type="ECO:0000313" key="4">
    <source>
        <dbReference type="Proteomes" id="UP000660110"/>
    </source>
</evidence>
<keyword evidence="4" id="KW-1185">Reference proteome</keyword>
<dbReference type="AlphaFoldDB" id="A0A917EVW7"/>
<dbReference type="Pfam" id="PF19754">
    <property type="entry name" value="DUF6241"/>
    <property type="match status" value="1"/>
</dbReference>
<gene>
    <name evidence="3" type="ORF">GCM10010954_10620</name>
</gene>
<evidence type="ECO:0000313" key="3">
    <source>
        <dbReference type="EMBL" id="GGF13757.1"/>
    </source>
</evidence>
<organism evidence="3 4">
    <name type="scientific">Halobacillus andaensis</name>
    <dbReference type="NCBI Taxonomy" id="1176239"/>
    <lineage>
        <taxon>Bacteria</taxon>
        <taxon>Bacillati</taxon>
        <taxon>Bacillota</taxon>
        <taxon>Bacilli</taxon>
        <taxon>Bacillales</taxon>
        <taxon>Bacillaceae</taxon>
        <taxon>Halobacillus</taxon>
    </lineage>
</organism>
<protein>
    <submittedName>
        <fullName evidence="3">Uncharacterized protein</fullName>
    </submittedName>
</protein>
<evidence type="ECO:0000256" key="2">
    <source>
        <dbReference type="SAM" id="Phobius"/>
    </source>
</evidence>
<dbReference type="EMBL" id="BMEL01000001">
    <property type="protein sequence ID" value="GGF13757.1"/>
    <property type="molecule type" value="Genomic_DNA"/>
</dbReference>